<dbReference type="Proteomes" id="UP000799754">
    <property type="component" value="Unassembled WGS sequence"/>
</dbReference>
<keyword evidence="2" id="KW-1185">Reference proteome</keyword>
<gene>
    <name evidence="1" type="ORF">BU25DRAFT_423415</name>
</gene>
<accession>A0ACB6RU85</accession>
<sequence length="156" mass="17480">MTKDRFRAKPDNEYQPKHLQALNERADDQIAPKAAAQSIDTLQRWALATANIAQSGHRANESQTVERIRNRYKSEPPSQSLFQKLDLDVDAARPDSTLQNTASKERKHSISPAGSLQLTTLYSRETTELDARQAKRCRSKSPGVSSIDEDDTCVVE</sequence>
<evidence type="ECO:0000313" key="2">
    <source>
        <dbReference type="Proteomes" id="UP000799754"/>
    </source>
</evidence>
<organism evidence="1 2">
    <name type="scientific">Macroventuria anomochaeta</name>
    <dbReference type="NCBI Taxonomy" id="301207"/>
    <lineage>
        <taxon>Eukaryota</taxon>
        <taxon>Fungi</taxon>
        <taxon>Dikarya</taxon>
        <taxon>Ascomycota</taxon>
        <taxon>Pezizomycotina</taxon>
        <taxon>Dothideomycetes</taxon>
        <taxon>Pleosporomycetidae</taxon>
        <taxon>Pleosporales</taxon>
        <taxon>Pleosporineae</taxon>
        <taxon>Didymellaceae</taxon>
        <taxon>Macroventuria</taxon>
    </lineage>
</organism>
<proteinExistence type="predicted"/>
<reference evidence="1" key="1">
    <citation type="journal article" date="2020" name="Stud. Mycol.">
        <title>101 Dothideomycetes genomes: a test case for predicting lifestyles and emergence of pathogens.</title>
        <authorList>
            <person name="Haridas S."/>
            <person name="Albert R."/>
            <person name="Binder M."/>
            <person name="Bloem J."/>
            <person name="Labutti K."/>
            <person name="Salamov A."/>
            <person name="Andreopoulos B."/>
            <person name="Baker S."/>
            <person name="Barry K."/>
            <person name="Bills G."/>
            <person name="Bluhm B."/>
            <person name="Cannon C."/>
            <person name="Castanera R."/>
            <person name="Culley D."/>
            <person name="Daum C."/>
            <person name="Ezra D."/>
            <person name="Gonzalez J."/>
            <person name="Henrissat B."/>
            <person name="Kuo A."/>
            <person name="Liang C."/>
            <person name="Lipzen A."/>
            <person name="Lutzoni F."/>
            <person name="Magnuson J."/>
            <person name="Mondo S."/>
            <person name="Nolan M."/>
            <person name="Ohm R."/>
            <person name="Pangilinan J."/>
            <person name="Park H.-J."/>
            <person name="Ramirez L."/>
            <person name="Alfaro M."/>
            <person name="Sun H."/>
            <person name="Tritt A."/>
            <person name="Yoshinaga Y."/>
            <person name="Zwiers L.-H."/>
            <person name="Turgeon B."/>
            <person name="Goodwin S."/>
            <person name="Spatafora J."/>
            <person name="Crous P."/>
            <person name="Grigoriev I."/>
        </authorList>
    </citation>
    <scope>NUCLEOTIDE SEQUENCE</scope>
    <source>
        <strain evidence="1">CBS 525.71</strain>
    </source>
</reference>
<comment type="caution">
    <text evidence="1">The sequence shown here is derived from an EMBL/GenBank/DDBJ whole genome shotgun (WGS) entry which is preliminary data.</text>
</comment>
<evidence type="ECO:0000313" key="1">
    <source>
        <dbReference type="EMBL" id="KAF2625339.1"/>
    </source>
</evidence>
<dbReference type="EMBL" id="MU006726">
    <property type="protein sequence ID" value="KAF2625339.1"/>
    <property type="molecule type" value="Genomic_DNA"/>
</dbReference>
<name>A0ACB6RU85_9PLEO</name>
<protein>
    <submittedName>
        <fullName evidence="1">Uncharacterized protein</fullName>
    </submittedName>
</protein>